<feature type="chain" id="PRO_5003264659" description="Fe2OG dioxygenase domain-containing protein" evidence="3">
    <location>
        <begin position="20"/>
        <end position="2180"/>
    </location>
</feature>
<dbReference type="PROSITE" id="PS51471">
    <property type="entry name" value="FE2OG_OXY"/>
    <property type="match status" value="1"/>
</dbReference>
<dbReference type="GeneID" id="20225954"/>
<feature type="transmembrane region" description="Helical" evidence="2">
    <location>
        <begin position="1299"/>
        <end position="1321"/>
    </location>
</feature>
<keyword evidence="2" id="KW-1133">Transmembrane helix</keyword>
<dbReference type="Proteomes" id="UP000002729">
    <property type="component" value="Unassembled WGS sequence"/>
</dbReference>
<keyword evidence="3" id="KW-0732">Signal</keyword>
<reference evidence="5 6" key="1">
    <citation type="journal article" date="2011" name="Proc. Natl. Acad. Sci. U.S.A.">
        <title>Niche of harmful alga Aureococcus anophagefferens revealed through ecogenomics.</title>
        <authorList>
            <person name="Gobler C.J."/>
            <person name="Berry D.L."/>
            <person name="Dyhrman S.T."/>
            <person name="Wilhelm S.W."/>
            <person name="Salamov A."/>
            <person name="Lobanov A.V."/>
            <person name="Zhang Y."/>
            <person name="Collier J.L."/>
            <person name="Wurch L.L."/>
            <person name="Kustka A.B."/>
            <person name="Dill B.D."/>
            <person name="Shah M."/>
            <person name="VerBerkmoes N.C."/>
            <person name="Kuo A."/>
            <person name="Terry A."/>
            <person name="Pangilinan J."/>
            <person name="Lindquist E.A."/>
            <person name="Lucas S."/>
            <person name="Paulsen I.T."/>
            <person name="Hattenrath-Lehmann T.K."/>
            <person name="Talmage S.C."/>
            <person name="Walker E.A."/>
            <person name="Koch F."/>
            <person name="Burson A.M."/>
            <person name="Marcoval M.A."/>
            <person name="Tang Y.Z."/>
            <person name="Lecleir G.R."/>
            <person name="Coyne K.J."/>
            <person name="Berg G.M."/>
            <person name="Bertrand E.M."/>
            <person name="Saito M.A."/>
            <person name="Gladyshev V.N."/>
            <person name="Grigoriev I.V."/>
        </authorList>
    </citation>
    <scope>NUCLEOTIDE SEQUENCE [LARGE SCALE GENOMIC DNA]</scope>
    <source>
        <strain evidence="6">CCMP 1984</strain>
    </source>
</reference>
<evidence type="ECO:0000313" key="5">
    <source>
        <dbReference type="EMBL" id="EGB04949.1"/>
    </source>
</evidence>
<feature type="transmembrane region" description="Helical" evidence="2">
    <location>
        <begin position="891"/>
        <end position="912"/>
    </location>
</feature>
<dbReference type="EMBL" id="GL833145">
    <property type="protein sequence ID" value="EGB04949.1"/>
    <property type="molecule type" value="Genomic_DNA"/>
</dbReference>
<dbReference type="InterPro" id="IPR037151">
    <property type="entry name" value="AlkB-like_sf"/>
</dbReference>
<feature type="transmembrane region" description="Helical" evidence="2">
    <location>
        <begin position="1242"/>
        <end position="1259"/>
    </location>
</feature>
<keyword evidence="2" id="KW-0812">Transmembrane</keyword>
<dbReference type="SUPFAM" id="SSF51126">
    <property type="entry name" value="Pectin lyase-like"/>
    <property type="match status" value="2"/>
</dbReference>
<dbReference type="InterPro" id="IPR011050">
    <property type="entry name" value="Pectin_lyase_fold/virulence"/>
</dbReference>
<evidence type="ECO:0000259" key="4">
    <source>
        <dbReference type="PROSITE" id="PS51471"/>
    </source>
</evidence>
<dbReference type="eggNOG" id="KOG3959">
    <property type="taxonomic scope" value="Eukaryota"/>
</dbReference>
<evidence type="ECO:0000313" key="6">
    <source>
        <dbReference type="Proteomes" id="UP000002729"/>
    </source>
</evidence>
<dbReference type="Pfam" id="PF13229">
    <property type="entry name" value="Beta_helix"/>
    <property type="match status" value="1"/>
</dbReference>
<accession>F0YIT9</accession>
<dbReference type="InterPro" id="IPR021434">
    <property type="entry name" value="DUF3082"/>
</dbReference>
<feature type="transmembrane region" description="Helical" evidence="2">
    <location>
        <begin position="1122"/>
        <end position="1143"/>
    </location>
</feature>
<feature type="transmembrane region" description="Helical" evidence="2">
    <location>
        <begin position="1024"/>
        <end position="1048"/>
    </location>
</feature>
<dbReference type="Gene3D" id="2.60.120.590">
    <property type="entry name" value="Alpha-ketoglutarate-dependent dioxygenase AlkB-like"/>
    <property type="match status" value="1"/>
</dbReference>
<dbReference type="SUPFAM" id="SSF51197">
    <property type="entry name" value="Clavaminate synthase-like"/>
    <property type="match status" value="1"/>
</dbReference>
<evidence type="ECO:0000256" key="3">
    <source>
        <dbReference type="SAM" id="SignalP"/>
    </source>
</evidence>
<keyword evidence="6" id="KW-1185">Reference proteome</keyword>
<sequence length="2180" mass="228306">MTWARVAIAAAALAAGCGAATETSGSFDDVRALLDAGGDVDWYVSSRIVFPEALAVSAQALRVFGSGGAALDGGGAAQLFAVDGGHLAVSGAALERARAASGGAAALGGNSTATFADCAFRDVAADGWGGAVFADGGAVVVANCSFARCAANLGGAVALAGGASAAISGSRFSNNSAASAGGALATSLAGAVAVDATVFESNAAMLGGAVSLDRTPIDTVAANCAFADNFAYYGGAVAVAVSGTFAAAASTFDGNAAAFGAAFALYEAAAEPVVTVRLDNDTRVRNNRASLCGGAAMVIQRLAGTVFDGGGAAFVDNGSDGDGGAFCVLGGAVHDGTIANVAISGSSAGAKGGAVFVNDDSGVSLANVTSDGNGARDGALVYVSARSAVALAGVVSRNDVADVAGVVYVERASVLDADDLRVSDATTGSGAVVVDEAERVAVRNATFARCTRSDRGLTTTAGAIYGAVFDVFDAGDVSLRDVSVSESRGGPAFRAAAAVVDLDNVVVADAQGDTGAALYLADRTRVTLRGCTFEDNAATVHGGAAALFGASKIVSRGANGFWGNDAGGRGGAFYLAEASEVKARHDAVAEAPAPSKGRSRNSAGRGGDFAWVDATTVGSVDVLRAWPGGNATRALATGVASVAATYGGTSEKPGWPFGASLTLSFVDLFGEPILGVQAYAGFTTVGNATFVQSNKRVLGDAPSVSWSPSQGDQMAVIAEYGSPSVALRGELIVDDAGDAYDSTTTTLTADVVVALDPCFPGETLVEASQHCEPCAAGTYWRGASLGAWDAGGACHECPRGFYCEAEGLALGDLRVESGWFRFEASAEVAYRCASGHDGCAGVRNGTGDEALCADGYVGAVCGACERRHVASVDSRARLACAGCRLDVSWEVAVALFGGAFLAFLGALLWLLLSPRGEELLLLFFDTRGGAADDVTGMLHLDKNTPAPANEHDRKKQKFAALVVKAKALSSFFQLIASFQEAFGSGLQFPKTYASMQNAFSFATLGFFAYLPTRCFYDSSPAAHYVHGMLGATLFPVFLALVIVACAYVKGWSEEQRKKRGHFFFSAFLIMIHLALPSCAFTAVQTLVCDDFDAGDDGDVYFLRVAPTISCEGSLWRAVIRPYGILMIFVYPLGVPLMYASLLLPAREALNPTTKAEEELDSTFDTDLDMDKRQMLRLSSSFQRQCSTLRMEAFENDDPDGILAFKFLWIDYEPRCFWWELVEVTKRVFFCAFLSIVQYGSKLQIFVALCASILYEAMLHQFEPFVFDEDDAIALTACWSILVTLLLSCMLRVGVLSPSAWYATALLIGAALAPIFVVIYVVRRAYRAAAAAAADPKIGDASADEAKDEDPAPNAGPRLSRGPPPPPLYEAASPPPSPPLYADTSLELEAPQEPGLLARAAFFTCACDDRHREPAGMSPRPGSPLGRPLSPPVKGRQVANGFAMRPLEFQGPPFLEARPGRPLESPPVRGRTILTGFLDLNLSKGGRVDVTGYDKNEGPGGGDKPLAPRDYYTSGAASSSASSSATPRAAAAIRTAPCPICAATVDVGLMGHHIDSNCVEFCGPAKKKARASSSPDAPVVYTIGHATFDAAAVFGALSSAGVGTLVDVRSSPNSVTVTDGVDNSHWRRSALEKAAPLAYEWRGDALGGRGGRDAAAEAAALDDVASRAARREALCLMCCEKRYTNCHREGLATALVARGVRVVHLRADGDAEAHPRPLAALRAARHEALAGQYTVANFLSEAEEASLLAFLDGEPGHPFVRRDFNGPARGKAWGVRTDLKRRTFAEPARAMPDIFAPLVRRMRTIPELRSFRPNEANALDYRRSEGHYLGAHCDDRQLSGPILVNLCLAGDATMTYTRDQAGRGSAGETVRARLPRRALQIQSGSVRFDYRHGITNADFHADRRVSITFRMNKHPGHRFGRMMAGWTPLRAWLIVATPALDSQYAFVVPVAEPAKRGAALAWTWDVWSVDRSAYLGLMSGRCVCRFIFTKFWFRRFVLSALSDDAKPDVIDEFFPRFRRDGAAAAADESPAAPTGAARMNTVNAKLLADIEKSKSQFRVEAPQVEEREDVDVSDVSPVRAVLSGVAALGAAYVFWLGVGFTSDAFDAKPLESEFYPIMRISMIMRTVVLGAGTLLTGITGFAGVGLIALGAKVAVAPDAQIRDDGDDVVLPSEAARDAVDE</sequence>
<feature type="signal peptide" evidence="3">
    <location>
        <begin position="1"/>
        <end position="19"/>
    </location>
</feature>
<name>F0YIT9_AURAN</name>
<feature type="domain" description="Fe2OG dioxygenase" evidence="4">
    <location>
        <begin position="1811"/>
        <end position="1912"/>
    </location>
</feature>
<feature type="region of interest" description="Disordered" evidence="1">
    <location>
        <begin position="1487"/>
        <end position="1523"/>
    </location>
</feature>
<evidence type="ECO:0000256" key="1">
    <source>
        <dbReference type="SAM" id="MobiDB-lite"/>
    </source>
</evidence>
<organism evidence="6">
    <name type="scientific">Aureococcus anophagefferens</name>
    <name type="common">Harmful bloom alga</name>
    <dbReference type="NCBI Taxonomy" id="44056"/>
    <lineage>
        <taxon>Eukaryota</taxon>
        <taxon>Sar</taxon>
        <taxon>Stramenopiles</taxon>
        <taxon>Ochrophyta</taxon>
        <taxon>Pelagophyceae</taxon>
        <taxon>Pelagomonadales</taxon>
        <taxon>Pelagomonadaceae</taxon>
        <taxon>Aureococcus</taxon>
    </lineage>
</organism>
<keyword evidence="2" id="KW-0472">Membrane</keyword>
<dbReference type="OrthoDB" id="412814at2759"/>
<dbReference type="Pfam" id="PF11282">
    <property type="entry name" value="DUF3082"/>
    <property type="match status" value="1"/>
</dbReference>
<feature type="transmembrane region" description="Helical" evidence="2">
    <location>
        <begin position="1060"/>
        <end position="1083"/>
    </location>
</feature>
<dbReference type="InterPro" id="IPR039448">
    <property type="entry name" value="Beta_helix"/>
</dbReference>
<feature type="transmembrane region" description="Helical" evidence="2">
    <location>
        <begin position="2079"/>
        <end position="2104"/>
    </location>
</feature>
<dbReference type="InParanoid" id="F0YIT9"/>
<feature type="compositionally biased region" description="Pro residues" evidence="1">
    <location>
        <begin position="1361"/>
        <end position="1378"/>
    </location>
</feature>
<dbReference type="PANTHER" id="PTHR11319:SF35">
    <property type="entry name" value="OUTER MEMBRANE PROTEIN PMPC-RELATED"/>
    <property type="match status" value="1"/>
</dbReference>
<feature type="transmembrane region" description="Helical" evidence="2">
    <location>
        <begin position="2125"/>
        <end position="2148"/>
    </location>
</feature>
<feature type="region of interest" description="Disordered" evidence="1">
    <location>
        <begin position="1338"/>
        <end position="1382"/>
    </location>
</feature>
<feature type="transmembrane region" description="Helical" evidence="2">
    <location>
        <begin position="1271"/>
        <end position="1292"/>
    </location>
</feature>
<feature type="transmembrane region" description="Helical" evidence="2">
    <location>
        <begin position="992"/>
        <end position="1012"/>
    </location>
</feature>
<dbReference type="KEGG" id="aaf:AURANDRAFT_66792"/>
<dbReference type="PANTHER" id="PTHR11319">
    <property type="entry name" value="G PROTEIN-COUPLED RECEPTOR-RELATED"/>
    <property type="match status" value="1"/>
</dbReference>
<dbReference type="InterPro" id="IPR005123">
    <property type="entry name" value="Oxoglu/Fe-dep_dioxygenase_dom"/>
</dbReference>
<dbReference type="RefSeq" id="XP_009040304.1">
    <property type="nucleotide sequence ID" value="XM_009042056.1"/>
</dbReference>
<evidence type="ECO:0000256" key="2">
    <source>
        <dbReference type="SAM" id="Phobius"/>
    </source>
</evidence>
<proteinExistence type="predicted"/>
<dbReference type="PROSITE" id="PS51257">
    <property type="entry name" value="PROKAR_LIPOPROTEIN"/>
    <property type="match status" value="1"/>
</dbReference>
<protein>
    <recommendedName>
        <fullName evidence="4">Fe2OG dioxygenase domain-containing protein</fullName>
    </recommendedName>
</protein>
<gene>
    <name evidence="5" type="ORF">AURANDRAFT_66792</name>
</gene>